<dbReference type="EMBL" id="MLJW01002856">
    <property type="protein sequence ID" value="OIQ73472.1"/>
    <property type="molecule type" value="Genomic_DNA"/>
</dbReference>
<sequence>MRVAPAIELTDEQQSELTKLARSKRPNVRLAQRAQIVLLAAQGLQNKVIAEQLDIGRVQVARWRERYLESGLQGIERDLPRGAPEVKVNVTKLVELTTQSTPQASTHWSTRKMAAVLKVSPSTVMRHWQANGLKPHLVRGGMKHGKE</sequence>
<accession>A0A1J5PRQ2</accession>
<dbReference type="InterPro" id="IPR009057">
    <property type="entry name" value="Homeodomain-like_sf"/>
</dbReference>
<dbReference type="Pfam" id="PF13384">
    <property type="entry name" value="HTH_23"/>
    <property type="match status" value="1"/>
</dbReference>
<dbReference type="SUPFAM" id="SSF46689">
    <property type="entry name" value="Homeodomain-like"/>
    <property type="match status" value="1"/>
</dbReference>
<organism evidence="1">
    <name type="scientific">mine drainage metagenome</name>
    <dbReference type="NCBI Taxonomy" id="410659"/>
    <lineage>
        <taxon>unclassified sequences</taxon>
        <taxon>metagenomes</taxon>
        <taxon>ecological metagenomes</taxon>
    </lineage>
</organism>
<evidence type="ECO:0008006" key="2">
    <source>
        <dbReference type="Google" id="ProtNLM"/>
    </source>
</evidence>
<reference evidence="1" key="1">
    <citation type="submission" date="2016-10" db="EMBL/GenBank/DDBJ databases">
        <title>Sequence of Gallionella enrichment culture.</title>
        <authorList>
            <person name="Poehlein A."/>
            <person name="Muehling M."/>
            <person name="Daniel R."/>
        </authorList>
    </citation>
    <scope>NUCLEOTIDE SEQUENCE</scope>
</reference>
<dbReference type="AlphaFoldDB" id="A0A1J5PRQ2"/>
<protein>
    <recommendedName>
        <fullName evidence="2">Transposase</fullName>
    </recommendedName>
</protein>
<name>A0A1J5PRQ2_9ZZZZ</name>
<gene>
    <name evidence="1" type="ORF">GALL_448920</name>
</gene>
<proteinExistence type="predicted"/>
<evidence type="ECO:0000313" key="1">
    <source>
        <dbReference type="EMBL" id="OIQ73472.1"/>
    </source>
</evidence>
<comment type="caution">
    <text evidence="1">The sequence shown here is derived from an EMBL/GenBank/DDBJ whole genome shotgun (WGS) entry which is preliminary data.</text>
</comment>